<feature type="transmembrane region" description="Helical" evidence="13">
    <location>
        <begin position="186"/>
        <end position="209"/>
    </location>
</feature>
<feature type="region of interest" description="Disordered" evidence="12">
    <location>
        <begin position="324"/>
        <end position="363"/>
    </location>
</feature>
<evidence type="ECO:0000256" key="10">
    <source>
        <dbReference type="ARBA" id="ARBA00023170"/>
    </source>
</evidence>
<protein>
    <recommendedName>
        <fullName evidence="14">G-protein coupled receptors family 1 profile domain-containing protein</fullName>
    </recommendedName>
</protein>
<sequence length="396" mass="44980">MDLLNITMNEVEVSKYPIPIPLYYVIGSGLLIVVTLGPFMNITSLAVFAQNKHLRSPTNIFVISLLLGDVGMSCVALISMVAHFNRYYFWGDRVCVFEGFWLYLMGLTNLYTHAVIAVDRYIVIAKPLSAHRVTKRVAVVAVLVVWIQGLLWASFPHFGWGKYTYEPARTSCAVEWDSKEIGSASYNVAITIWSLCIPLGLIVFSYYRVFMTIRHVARSGIWDTSSRIARKNLKMEKKMFKTIAYMLASYLWSWTPYTVVSVWAIIGESRDIPVYIITIPAVVAKSSCIWDPLIYLWTNRQFRIAFYKTMPCKSLGEKLLQRDELKHRETESSPPQEPQELRHKSNRLTPLRQTTTKQGPAVSVSEYGQKTETMGVSQINVPHVVVQGPSKTGNVC</sequence>
<feature type="transmembrane region" description="Helical" evidence="13">
    <location>
        <begin position="100"/>
        <end position="125"/>
    </location>
</feature>
<accession>A0A8W8N4H0</accession>
<feature type="transmembrane region" description="Helical" evidence="13">
    <location>
        <begin position="272"/>
        <end position="298"/>
    </location>
</feature>
<evidence type="ECO:0000256" key="13">
    <source>
        <dbReference type="SAM" id="Phobius"/>
    </source>
</evidence>
<evidence type="ECO:0000313" key="16">
    <source>
        <dbReference type="Proteomes" id="UP000005408"/>
    </source>
</evidence>
<keyword evidence="11" id="KW-0807">Transducer</keyword>
<dbReference type="SUPFAM" id="SSF81321">
    <property type="entry name" value="Family A G protein-coupled receptor-like"/>
    <property type="match status" value="1"/>
</dbReference>
<evidence type="ECO:0000256" key="4">
    <source>
        <dbReference type="ARBA" id="ARBA00022692"/>
    </source>
</evidence>
<dbReference type="GO" id="GO:0004930">
    <property type="term" value="F:G protein-coupled receptor activity"/>
    <property type="evidence" value="ECO:0007669"/>
    <property type="project" value="UniProtKB-KW"/>
</dbReference>
<evidence type="ECO:0000256" key="2">
    <source>
        <dbReference type="ARBA" id="ARBA00022543"/>
    </source>
</evidence>
<keyword evidence="16" id="KW-1185">Reference proteome</keyword>
<dbReference type="GO" id="GO:0007602">
    <property type="term" value="P:phototransduction"/>
    <property type="evidence" value="ECO:0007669"/>
    <property type="project" value="UniProtKB-KW"/>
</dbReference>
<organism evidence="15 16">
    <name type="scientific">Magallana gigas</name>
    <name type="common">Pacific oyster</name>
    <name type="synonym">Crassostrea gigas</name>
    <dbReference type="NCBI Taxonomy" id="29159"/>
    <lineage>
        <taxon>Eukaryota</taxon>
        <taxon>Metazoa</taxon>
        <taxon>Spiralia</taxon>
        <taxon>Lophotrochozoa</taxon>
        <taxon>Mollusca</taxon>
        <taxon>Bivalvia</taxon>
        <taxon>Autobranchia</taxon>
        <taxon>Pteriomorphia</taxon>
        <taxon>Ostreida</taxon>
        <taxon>Ostreoidea</taxon>
        <taxon>Ostreidae</taxon>
        <taxon>Magallana</taxon>
    </lineage>
</organism>
<reference evidence="15" key="1">
    <citation type="submission" date="2022-08" db="UniProtKB">
        <authorList>
            <consortium name="EnsemblMetazoa"/>
        </authorList>
    </citation>
    <scope>IDENTIFICATION</scope>
    <source>
        <strain evidence="15">05x7-T-G4-1.051#20</strain>
    </source>
</reference>
<dbReference type="KEGG" id="crg:105317542"/>
<dbReference type="InterPro" id="IPR027430">
    <property type="entry name" value="Retinal_BS"/>
</dbReference>
<dbReference type="InterPro" id="IPR000276">
    <property type="entry name" value="GPCR_Rhodpsn"/>
</dbReference>
<feature type="domain" description="G-protein coupled receptors family 1 profile" evidence="14">
    <location>
        <begin position="40"/>
        <end position="295"/>
    </location>
</feature>
<dbReference type="Gene3D" id="1.20.1070.10">
    <property type="entry name" value="Rhodopsin 7-helix transmembrane proteins"/>
    <property type="match status" value="1"/>
</dbReference>
<dbReference type="OrthoDB" id="2101615at2759"/>
<comment type="subcellular location">
    <subcellularLocation>
        <location evidence="1">Membrane</location>
        <topology evidence="1">Multi-pass membrane protein</topology>
    </subcellularLocation>
</comment>
<evidence type="ECO:0000256" key="12">
    <source>
        <dbReference type="SAM" id="MobiDB-lite"/>
    </source>
</evidence>
<evidence type="ECO:0000313" key="15">
    <source>
        <dbReference type="EnsemblMetazoa" id="G388.1:cds"/>
    </source>
</evidence>
<dbReference type="EnsemblMetazoa" id="G388.1">
    <property type="protein sequence ID" value="G388.1:cds"/>
    <property type="gene ID" value="G388"/>
</dbReference>
<evidence type="ECO:0000259" key="14">
    <source>
        <dbReference type="PROSITE" id="PS50262"/>
    </source>
</evidence>
<keyword evidence="5" id="KW-0681">Retinal protein</keyword>
<evidence type="ECO:0000256" key="8">
    <source>
        <dbReference type="ARBA" id="ARBA00023040"/>
    </source>
</evidence>
<keyword evidence="2" id="KW-0600">Photoreceptor protein</keyword>
<keyword evidence="8" id="KW-0297">G-protein coupled receptor</keyword>
<dbReference type="GO" id="GO:0009881">
    <property type="term" value="F:photoreceptor activity"/>
    <property type="evidence" value="ECO:0007669"/>
    <property type="project" value="UniProtKB-KW"/>
</dbReference>
<evidence type="ECO:0000256" key="1">
    <source>
        <dbReference type="ARBA" id="ARBA00004141"/>
    </source>
</evidence>
<dbReference type="Pfam" id="PF00001">
    <property type="entry name" value="7tm_1"/>
    <property type="match status" value="1"/>
</dbReference>
<keyword evidence="3" id="KW-0716">Sensory transduction</keyword>
<dbReference type="PRINTS" id="PR00237">
    <property type="entry name" value="GPCRRHODOPSN"/>
</dbReference>
<dbReference type="PROSITE" id="PS50262">
    <property type="entry name" value="G_PROTEIN_RECEP_F1_2"/>
    <property type="match status" value="1"/>
</dbReference>
<dbReference type="PANTHER" id="PTHR24240">
    <property type="entry name" value="OPSIN"/>
    <property type="match status" value="1"/>
</dbReference>
<feature type="transmembrane region" description="Helical" evidence="13">
    <location>
        <begin position="137"/>
        <end position="155"/>
    </location>
</feature>
<feature type="transmembrane region" description="Helical" evidence="13">
    <location>
        <begin position="60"/>
        <end position="80"/>
    </location>
</feature>
<dbReference type="AlphaFoldDB" id="A0A8W8N4H0"/>
<keyword evidence="4 13" id="KW-0812">Transmembrane</keyword>
<keyword evidence="6 13" id="KW-1133">Transmembrane helix</keyword>
<evidence type="ECO:0000256" key="3">
    <source>
        <dbReference type="ARBA" id="ARBA00022606"/>
    </source>
</evidence>
<feature type="compositionally biased region" description="Polar residues" evidence="12">
    <location>
        <begin position="347"/>
        <end position="358"/>
    </location>
</feature>
<keyword evidence="10" id="KW-0675">Receptor</keyword>
<keyword evidence="9 13" id="KW-0472">Membrane</keyword>
<feature type="transmembrane region" description="Helical" evidence="13">
    <location>
        <begin position="20"/>
        <end position="48"/>
    </location>
</feature>
<dbReference type="PROSITE" id="PS00238">
    <property type="entry name" value="OPSIN"/>
    <property type="match status" value="1"/>
</dbReference>
<feature type="transmembrane region" description="Helical" evidence="13">
    <location>
        <begin position="243"/>
        <end position="266"/>
    </location>
</feature>
<evidence type="ECO:0000256" key="6">
    <source>
        <dbReference type="ARBA" id="ARBA00022989"/>
    </source>
</evidence>
<dbReference type="InterPro" id="IPR017452">
    <property type="entry name" value="GPCR_Rhodpsn_7TM"/>
</dbReference>
<dbReference type="Proteomes" id="UP000005408">
    <property type="component" value="Unassembled WGS sequence"/>
</dbReference>
<evidence type="ECO:0000256" key="11">
    <source>
        <dbReference type="ARBA" id="ARBA00023224"/>
    </source>
</evidence>
<evidence type="ECO:0000256" key="5">
    <source>
        <dbReference type="ARBA" id="ARBA00022925"/>
    </source>
</evidence>
<dbReference type="RefSeq" id="XP_011412507.2">
    <property type="nucleotide sequence ID" value="XM_011414205.4"/>
</dbReference>
<dbReference type="GO" id="GO:0016020">
    <property type="term" value="C:membrane"/>
    <property type="evidence" value="ECO:0007669"/>
    <property type="project" value="UniProtKB-SubCell"/>
</dbReference>
<dbReference type="GeneID" id="105317542"/>
<evidence type="ECO:0000256" key="7">
    <source>
        <dbReference type="ARBA" id="ARBA00022991"/>
    </source>
</evidence>
<dbReference type="OMA" id="CAVEWDS"/>
<dbReference type="CDD" id="cd14969">
    <property type="entry name" value="7tmA_Opsins_type2_animals"/>
    <property type="match status" value="1"/>
</dbReference>
<evidence type="ECO:0000256" key="9">
    <source>
        <dbReference type="ARBA" id="ARBA00023136"/>
    </source>
</evidence>
<dbReference type="InterPro" id="IPR050125">
    <property type="entry name" value="GPCR_opsins"/>
</dbReference>
<proteinExistence type="predicted"/>
<name>A0A8W8N4H0_MAGGI</name>
<keyword evidence="7" id="KW-0157">Chromophore</keyword>